<keyword evidence="1" id="KW-0732">Signal</keyword>
<evidence type="ECO:0000313" key="2">
    <source>
        <dbReference type="EMBL" id="KAK4882282.1"/>
    </source>
</evidence>
<evidence type="ECO:0000256" key="1">
    <source>
        <dbReference type="SAM" id="SignalP"/>
    </source>
</evidence>
<evidence type="ECO:0008006" key="4">
    <source>
        <dbReference type="Google" id="ProtNLM"/>
    </source>
</evidence>
<keyword evidence="3" id="KW-1185">Reference proteome</keyword>
<evidence type="ECO:0000313" key="3">
    <source>
        <dbReference type="Proteomes" id="UP001353858"/>
    </source>
</evidence>
<dbReference type="AlphaFoldDB" id="A0AAN7PC41"/>
<proteinExistence type="predicted"/>
<gene>
    <name evidence="2" type="ORF">RN001_005601</name>
</gene>
<accession>A0AAN7PC41</accession>
<sequence length="94" mass="11328">MFYLNILLKILFLDSSSDNSDKIRVKRKKQKLKKRKQGWTHEEIELIQNEFRSNIFSKTYPTGKSMKEFLLKHKINKTVPILRSKLQHLLKLKK</sequence>
<name>A0AAN7PC41_9COLE</name>
<feature type="signal peptide" evidence="1">
    <location>
        <begin position="1"/>
        <end position="17"/>
    </location>
</feature>
<dbReference type="EMBL" id="JARPUR010000002">
    <property type="protein sequence ID" value="KAK4882282.1"/>
    <property type="molecule type" value="Genomic_DNA"/>
</dbReference>
<reference evidence="3" key="1">
    <citation type="submission" date="2023-01" db="EMBL/GenBank/DDBJ databases">
        <title>Key to firefly adult light organ development and bioluminescence: homeobox transcription factors regulate luciferase expression and transportation to peroxisome.</title>
        <authorList>
            <person name="Fu X."/>
        </authorList>
    </citation>
    <scope>NUCLEOTIDE SEQUENCE [LARGE SCALE GENOMIC DNA]</scope>
</reference>
<protein>
    <recommendedName>
        <fullName evidence="4">HTH myb-type domain-containing protein</fullName>
    </recommendedName>
</protein>
<organism evidence="2 3">
    <name type="scientific">Aquatica leii</name>
    <dbReference type="NCBI Taxonomy" id="1421715"/>
    <lineage>
        <taxon>Eukaryota</taxon>
        <taxon>Metazoa</taxon>
        <taxon>Ecdysozoa</taxon>
        <taxon>Arthropoda</taxon>
        <taxon>Hexapoda</taxon>
        <taxon>Insecta</taxon>
        <taxon>Pterygota</taxon>
        <taxon>Neoptera</taxon>
        <taxon>Endopterygota</taxon>
        <taxon>Coleoptera</taxon>
        <taxon>Polyphaga</taxon>
        <taxon>Elateriformia</taxon>
        <taxon>Elateroidea</taxon>
        <taxon>Lampyridae</taxon>
        <taxon>Luciolinae</taxon>
        <taxon>Aquatica</taxon>
    </lineage>
</organism>
<dbReference type="Proteomes" id="UP001353858">
    <property type="component" value="Unassembled WGS sequence"/>
</dbReference>
<feature type="chain" id="PRO_5043046857" description="HTH myb-type domain-containing protein" evidence="1">
    <location>
        <begin position="18"/>
        <end position="94"/>
    </location>
</feature>
<comment type="caution">
    <text evidence="2">The sequence shown here is derived from an EMBL/GenBank/DDBJ whole genome shotgun (WGS) entry which is preliminary data.</text>
</comment>